<organism evidence="7 8">
    <name type="scientific">Desulfoferula mesophila</name>
    <dbReference type="NCBI Taxonomy" id="3058419"/>
    <lineage>
        <taxon>Bacteria</taxon>
        <taxon>Pseudomonadati</taxon>
        <taxon>Thermodesulfobacteriota</taxon>
        <taxon>Desulfarculia</taxon>
        <taxon>Desulfarculales</taxon>
        <taxon>Desulfarculaceae</taxon>
        <taxon>Desulfoferula</taxon>
    </lineage>
</organism>
<dbReference type="PANTHER" id="PTHR11496">
    <property type="entry name" value="ALCOHOL DEHYDROGENASE"/>
    <property type="match status" value="1"/>
</dbReference>
<dbReference type="Gene3D" id="1.20.1090.10">
    <property type="entry name" value="Dehydroquinate synthase-like - alpha domain"/>
    <property type="match status" value="1"/>
</dbReference>
<dbReference type="EMBL" id="AP028679">
    <property type="protein sequence ID" value="BEQ14286.1"/>
    <property type="molecule type" value="Genomic_DNA"/>
</dbReference>
<evidence type="ECO:0000256" key="4">
    <source>
        <dbReference type="ARBA" id="ARBA00023027"/>
    </source>
</evidence>
<keyword evidence="8" id="KW-1185">Reference proteome</keyword>
<dbReference type="PROSITE" id="PS00913">
    <property type="entry name" value="ADH_IRON_1"/>
    <property type="match status" value="1"/>
</dbReference>
<dbReference type="RefSeq" id="WP_338606001.1">
    <property type="nucleotide sequence ID" value="NZ_AP028679.1"/>
</dbReference>
<dbReference type="Pfam" id="PF00465">
    <property type="entry name" value="Fe-ADH"/>
    <property type="match status" value="1"/>
</dbReference>
<dbReference type="Pfam" id="PF25137">
    <property type="entry name" value="ADH_Fe_C"/>
    <property type="match status" value="1"/>
</dbReference>
<gene>
    <name evidence="7" type="ORF">FAK_13520</name>
</gene>
<dbReference type="KEGG" id="dmp:FAK_13520"/>
<comment type="cofactor">
    <cofactor evidence="1">
        <name>Fe cation</name>
        <dbReference type="ChEBI" id="CHEBI:24875"/>
    </cofactor>
</comment>
<dbReference type="InterPro" id="IPR056798">
    <property type="entry name" value="ADH_Fe_C"/>
</dbReference>
<dbReference type="Gene3D" id="3.40.50.1970">
    <property type="match status" value="1"/>
</dbReference>
<dbReference type="InterPro" id="IPR001670">
    <property type="entry name" value="ADH_Fe/GldA"/>
</dbReference>
<feature type="domain" description="Fe-containing alcohol dehydrogenase-like C-terminal" evidence="6">
    <location>
        <begin position="196"/>
        <end position="392"/>
    </location>
</feature>
<evidence type="ECO:0000259" key="6">
    <source>
        <dbReference type="Pfam" id="PF25137"/>
    </source>
</evidence>
<reference evidence="8" key="1">
    <citation type="journal article" date="2023" name="Arch. Microbiol.">
        <title>Desulfoferula mesophilus gen. nov. sp. nov., a mesophilic sulfate-reducing bacterium isolated from a brackish lake sediment.</title>
        <authorList>
            <person name="Watanabe T."/>
            <person name="Yabe T."/>
            <person name="Tsuji J.M."/>
            <person name="Fukui M."/>
        </authorList>
    </citation>
    <scope>NUCLEOTIDE SEQUENCE [LARGE SCALE GENOMIC DNA]</scope>
    <source>
        <strain evidence="8">12FAK</strain>
    </source>
</reference>
<name>A0AAU9EUS0_9BACT</name>
<sequence>MKTTFYETDKLSTFLASKKTLLAKGVISQAGVEAKKLGARKVLVVTDAGLVKAGLVDKVRDALSAEGLEVGVFDGILPEPPARVIDQCADEFRAGGYDLCLGLGGGSSLDSAKIVSNLAVNPGSVLDYVGIDLLPKKGTPLMLVPTTAGTGSEATRVMVLTDEAVNTKKVVFSDFLLPDVAILDPELTLSVPPSVTADTGMDALVHAIETYVAVSSTPYAEILALQAIAMIAKHLPQAYAKGSSLLPRYNMLLAANLSGSAFASGGLGAVHGLAYVLGTEYHMAHGRSNAILLPHVMNYNLSGNLEKFANIAEAMGEDITGLSPYEAASLSVEAVYSLMEAVSLSPQLTDYGVSRDDLPKLVQGGMAQARLFIPNPRDLTEADVEQIYASAF</sequence>
<dbReference type="CDD" id="cd08551">
    <property type="entry name" value="Fe-ADH"/>
    <property type="match status" value="1"/>
</dbReference>
<dbReference type="SUPFAM" id="SSF56796">
    <property type="entry name" value="Dehydroquinate synthase-like"/>
    <property type="match status" value="1"/>
</dbReference>
<dbReference type="GO" id="GO:0004022">
    <property type="term" value="F:alcohol dehydrogenase (NAD+) activity"/>
    <property type="evidence" value="ECO:0007669"/>
    <property type="project" value="TreeGrafter"/>
</dbReference>
<evidence type="ECO:0000259" key="5">
    <source>
        <dbReference type="Pfam" id="PF00465"/>
    </source>
</evidence>
<comment type="similarity">
    <text evidence="2">Belongs to the iron-containing alcohol dehydrogenase family.</text>
</comment>
<evidence type="ECO:0000313" key="7">
    <source>
        <dbReference type="EMBL" id="BEQ14286.1"/>
    </source>
</evidence>
<keyword evidence="3" id="KW-0560">Oxidoreductase</keyword>
<protein>
    <submittedName>
        <fullName evidence="7">Alcohol dehydrogenase</fullName>
    </submittedName>
</protein>
<dbReference type="FunFam" id="3.40.50.1970:FF:000003">
    <property type="entry name" value="Alcohol dehydrogenase, iron-containing"/>
    <property type="match status" value="1"/>
</dbReference>
<proteinExistence type="inferred from homology"/>
<evidence type="ECO:0000256" key="1">
    <source>
        <dbReference type="ARBA" id="ARBA00001962"/>
    </source>
</evidence>
<dbReference type="InterPro" id="IPR018211">
    <property type="entry name" value="ADH_Fe_CS"/>
</dbReference>
<dbReference type="Proteomes" id="UP001366166">
    <property type="component" value="Chromosome"/>
</dbReference>
<keyword evidence="4" id="KW-0520">NAD</keyword>
<evidence type="ECO:0000313" key="8">
    <source>
        <dbReference type="Proteomes" id="UP001366166"/>
    </source>
</evidence>
<dbReference type="PANTHER" id="PTHR11496:SF102">
    <property type="entry name" value="ALCOHOL DEHYDROGENASE 4"/>
    <property type="match status" value="1"/>
</dbReference>
<feature type="domain" description="Alcohol dehydrogenase iron-type/glycerol dehydrogenase GldA" evidence="5">
    <location>
        <begin position="19"/>
        <end position="185"/>
    </location>
</feature>
<evidence type="ECO:0000256" key="2">
    <source>
        <dbReference type="ARBA" id="ARBA00007358"/>
    </source>
</evidence>
<dbReference type="FunFam" id="1.20.1090.10:FF:000001">
    <property type="entry name" value="Aldehyde-alcohol dehydrogenase"/>
    <property type="match status" value="1"/>
</dbReference>
<evidence type="ECO:0000256" key="3">
    <source>
        <dbReference type="ARBA" id="ARBA00023002"/>
    </source>
</evidence>
<accession>A0AAU9EUS0</accession>
<dbReference type="AlphaFoldDB" id="A0AAU9EUS0"/>
<dbReference type="GO" id="GO:0046872">
    <property type="term" value="F:metal ion binding"/>
    <property type="evidence" value="ECO:0007669"/>
    <property type="project" value="InterPro"/>
</dbReference>
<dbReference type="InterPro" id="IPR039697">
    <property type="entry name" value="Alcohol_dehydrogenase_Fe"/>
</dbReference>